<proteinExistence type="predicted"/>
<evidence type="ECO:0000256" key="1">
    <source>
        <dbReference type="SAM" id="Phobius"/>
    </source>
</evidence>
<feature type="domain" description="DUF4190" evidence="2">
    <location>
        <begin position="1"/>
        <end position="33"/>
    </location>
</feature>
<keyword evidence="1" id="KW-1133">Transmembrane helix</keyword>
<accession>A0A6J6ISG9</accession>
<dbReference type="EMBL" id="CAEZVQ010000005">
    <property type="protein sequence ID" value="CAB4627109.1"/>
    <property type="molecule type" value="Genomic_DNA"/>
</dbReference>
<evidence type="ECO:0000259" key="2">
    <source>
        <dbReference type="Pfam" id="PF13828"/>
    </source>
</evidence>
<reference evidence="3" key="1">
    <citation type="submission" date="2020-05" db="EMBL/GenBank/DDBJ databases">
        <authorList>
            <person name="Chiriac C."/>
            <person name="Salcher M."/>
            <person name="Ghai R."/>
            <person name="Kavagutti S V."/>
        </authorList>
    </citation>
    <scope>NUCLEOTIDE SEQUENCE</scope>
</reference>
<feature type="transmembrane region" description="Helical" evidence="1">
    <location>
        <begin position="12"/>
        <end position="36"/>
    </location>
</feature>
<sequence length="41" mass="4002">MALSQINRTGEGGRGLATAGLVIGYISCAVGLIAVFGGSGY</sequence>
<keyword evidence="1" id="KW-0472">Membrane</keyword>
<name>A0A6J6ISG9_9ZZZZ</name>
<organism evidence="3">
    <name type="scientific">freshwater metagenome</name>
    <dbReference type="NCBI Taxonomy" id="449393"/>
    <lineage>
        <taxon>unclassified sequences</taxon>
        <taxon>metagenomes</taxon>
        <taxon>ecological metagenomes</taxon>
    </lineage>
</organism>
<dbReference type="Pfam" id="PF13828">
    <property type="entry name" value="DUF4190"/>
    <property type="match status" value="1"/>
</dbReference>
<dbReference type="AlphaFoldDB" id="A0A6J6ISG9"/>
<evidence type="ECO:0000313" key="3">
    <source>
        <dbReference type="EMBL" id="CAB4627109.1"/>
    </source>
</evidence>
<keyword evidence="1" id="KW-0812">Transmembrane</keyword>
<gene>
    <name evidence="3" type="ORF">UFOPK2086_00103</name>
</gene>
<dbReference type="InterPro" id="IPR025241">
    <property type="entry name" value="DUF4190"/>
</dbReference>
<protein>
    <submittedName>
        <fullName evidence="3">Unannotated protein</fullName>
    </submittedName>
</protein>